<dbReference type="AlphaFoldDB" id="A0A2S7T9N7"/>
<dbReference type="Proteomes" id="UP000239366">
    <property type="component" value="Unassembled WGS sequence"/>
</dbReference>
<dbReference type="EMBL" id="MQVX01000001">
    <property type="protein sequence ID" value="PQJ16650.1"/>
    <property type="molecule type" value="Genomic_DNA"/>
</dbReference>
<proteinExistence type="predicted"/>
<reference evidence="2" key="1">
    <citation type="submission" date="2016-11" db="EMBL/GenBank/DDBJ databases">
        <title>Trade-off between light-utilization and light-protection in marine flavobacteria.</title>
        <authorList>
            <person name="Kumagai Y."/>
            <person name="Yoshizawa S."/>
            <person name="Kogure K."/>
        </authorList>
    </citation>
    <scope>NUCLEOTIDE SEQUENCE [LARGE SCALE GENOMIC DNA]</scope>
    <source>
        <strain evidence="2">SG-18</strain>
    </source>
</reference>
<name>A0A2S7T9N7_9FLAO</name>
<sequence length="115" mass="13263">MVLGGFEDLKEQLSDLPFKTLSKGNIYRLHSLAGKKVVRSDIKWFTYEVWDDTADDFISAESPMEIVLEFENNKTVQFAIVDYQLDSNDEPMDFTFENGAEILISFEKRVEIQNG</sequence>
<comment type="caution">
    <text evidence="1">The sequence shown here is derived from an EMBL/GenBank/DDBJ whole genome shotgun (WGS) entry which is preliminary data.</text>
</comment>
<organism evidence="1 2">
    <name type="scientific">Aureicoccus marinus</name>
    <dbReference type="NCBI Taxonomy" id="754435"/>
    <lineage>
        <taxon>Bacteria</taxon>
        <taxon>Pseudomonadati</taxon>
        <taxon>Bacteroidota</taxon>
        <taxon>Flavobacteriia</taxon>
        <taxon>Flavobacteriales</taxon>
        <taxon>Flavobacteriaceae</taxon>
        <taxon>Aureicoccus</taxon>
    </lineage>
</organism>
<accession>A0A2S7T9N7</accession>
<evidence type="ECO:0000313" key="1">
    <source>
        <dbReference type="EMBL" id="PQJ16650.1"/>
    </source>
</evidence>
<evidence type="ECO:0000313" key="2">
    <source>
        <dbReference type="Proteomes" id="UP000239366"/>
    </source>
</evidence>
<protein>
    <submittedName>
        <fullName evidence="1">Uncharacterized protein</fullName>
    </submittedName>
</protein>
<gene>
    <name evidence="1" type="ORF">BST99_13820</name>
</gene>
<keyword evidence="2" id="KW-1185">Reference proteome</keyword>
<dbReference type="RefSeq" id="WP_105002317.1">
    <property type="nucleotide sequence ID" value="NZ_MQVX01000001.1"/>
</dbReference>